<dbReference type="Pfam" id="PF05145">
    <property type="entry name" value="AbrB"/>
    <property type="match status" value="1"/>
</dbReference>
<dbReference type="Proteomes" id="UP001163882">
    <property type="component" value="Chromosome"/>
</dbReference>
<feature type="transmembrane region" description="Helical" evidence="1">
    <location>
        <begin position="245"/>
        <end position="263"/>
    </location>
</feature>
<feature type="transmembrane region" description="Helical" evidence="1">
    <location>
        <begin position="160"/>
        <end position="178"/>
    </location>
</feature>
<dbReference type="PIRSF" id="PIRSF038991">
    <property type="entry name" value="Protein_AbrB"/>
    <property type="match status" value="1"/>
</dbReference>
<evidence type="ECO:0000313" key="2">
    <source>
        <dbReference type="EMBL" id="UYQ70593.1"/>
    </source>
</evidence>
<feature type="transmembrane region" description="Helical" evidence="1">
    <location>
        <begin position="93"/>
        <end position="116"/>
    </location>
</feature>
<feature type="transmembrane region" description="Helical" evidence="1">
    <location>
        <begin position="337"/>
        <end position="355"/>
    </location>
</feature>
<feature type="transmembrane region" description="Helical" evidence="1">
    <location>
        <begin position="69"/>
        <end position="87"/>
    </location>
</feature>
<dbReference type="PANTHER" id="PTHR38457:SF1">
    <property type="entry name" value="REGULATOR ABRB-RELATED"/>
    <property type="match status" value="1"/>
</dbReference>
<evidence type="ECO:0000313" key="3">
    <source>
        <dbReference type="Proteomes" id="UP001163882"/>
    </source>
</evidence>
<dbReference type="NCBIfam" id="TIGR03082">
    <property type="entry name" value="Gneg_AbrB_dup"/>
    <property type="match status" value="1"/>
</dbReference>
<sequence>MPDDLKARTDTTMHQIFLYARTLIIGALGGLVGYLLNFPLGWLVGAMLSTIPCAMVGVRVPTHWGLRSVMIGTIGLMAGAAFTPAIVNRAGEWAFSLAGVALYCVIITAMGLFICLRLGKLDRPTAAFSAAPGGLSEILVLGPAYGADVRALSLVHGMRLAVILIIVPLVIVWVGTGNGPITMNRTIDFTLSMPLRDYAILGACLVVGIIGGRNIRLPGAHLTGPLLLSAVVHYFGLTASSPPQLFVIVAQIVIGTSVAQFFANTTIRQVLGGLMVGGGLTVVNLGIASIFALAFQTWLDIPFAAGLLALVPGGLPEMSLISIALGLDAAFVSLHHLFRVVMVLMFLPILVPLWVPKPESVPQPH</sequence>
<dbReference type="EMBL" id="CP107716">
    <property type="protein sequence ID" value="UYQ70593.1"/>
    <property type="molecule type" value="Genomic_DNA"/>
</dbReference>
<organism evidence="2 3">
    <name type="scientific">Pelagibacterium flavum</name>
    <dbReference type="NCBI Taxonomy" id="2984530"/>
    <lineage>
        <taxon>Bacteria</taxon>
        <taxon>Pseudomonadati</taxon>
        <taxon>Pseudomonadota</taxon>
        <taxon>Alphaproteobacteria</taxon>
        <taxon>Hyphomicrobiales</taxon>
        <taxon>Devosiaceae</taxon>
        <taxon>Pelagibacterium</taxon>
    </lineage>
</organism>
<keyword evidence="1" id="KW-0812">Transmembrane</keyword>
<keyword evidence="1" id="KW-1133">Transmembrane helix</keyword>
<feature type="transmembrane region" description="Helical" evidence="1">
    <location>
        <begin position="42"/>
        <end position="62"/>
    </location>
</feature>
<feature type="transmembrane region" description="Helical" evidence="1">
    <location>
        <begin position="301"/>
        <end position="325"/>
    </location>
</feature>
<keyword evidence="3" id="KW-1185">Reference proteome</keyword>
<accession>A0ABY6IJ31</accession>
<dbReference type="PANTHER" id="PTHR38457">
    <property type="entry name" value="REGULATOR ABRB-RELATED"/>
    <property type="match status" value="1"/>
</dbReference>
<gene>
    <name evidence="2" type="ORF">OF122_10925</name>
</gene>
<feature type="transmembrane region" description="Helical" evidence="1">
    <location>
        <begin position="198"/>
        <end position="215"/>
    </location>
</feature>
<dbReference type="InterPro" id="IPR007820">
    <property type="entry name" value="AbrB_fam"/>
</dbReference>
<dbReference type="RefSeq" id="WP_264224284.1">
    <property type="nucleotide sequence ID" value="NZ_CP107716.1"/>
</dbReference>
<dbReference type="InterPro" id="IPR017516">
    <property type="entry name" value="AbrB_dup"/>
</dbReference>
<name>A0ABY6IJ31_9HYPH</name>
<feature type="transmembrane region" description="Helical" evidence="1">
    <location>
        <begin position="16"/>
        <end position="36"/>
    </location>
</feature>
<protein>
    <submittedName>
        <fullName evidence="2">AbrB family transcriptional regulator</fullName>
    </submittedName>
</protein>
<keyword evidence="1" id="KW-0472">Membrane</keyword>
<evidence type="ECO:0000256" key="1">
    <source>
        <dbReference type="SAM" id="Phobius"/>
    </source>
</evidence>
<proteinExistence type="predicted"/>
<reference evidence="2" key="1">
    <citation type="submission" date="2022-10" db="EMBL/GenBank/DDBJ databases">
        <title>YIM 151497 complete genome.</title>
        <authorList>
            <person name="Chen X."/>
        </authorList>
    </citation>
    <scope>NUCLEOTIDE SEQUENCE</scope>
    <source>
        <strain evidence="2">YIM 151497</strain>
    </source>
</reference>
<feature type="transmembrane region" description="Helical" evidence="1">
    <location>
        <begin position="270"/>
        <end position="295"/>
    </location>
</feature>